<dbReference type="SUPFAM" id="SSF46785">
    <property type="entry name" value="Winged helix' DNA-binding domain"/>
    <property type="match status" value="1"/>
</dbReference>
<name>A0ABW3S0M9_9BACL</name>
<proteinExistence type="inferred from homology"/>
<keyword evidence="3" id="KW-0238">DNA-binding</keyword>
<keyword evidence="6" id="KW-1185">Reference proteome</keyword>
<dbReference type="Pfam" id="PF03965">
    <property type="entry name" value="Penicillinase_R"/>
    <property type="match status" value="1"/>
</dbReference>
<dbReference type="Proteomes" id="UP001597262">
    <property type="component" value="Unassembled WGS sequence"/>
</dbReference>
<evidence type="ECO:0000256" key="4">
    <source>
        <dbReference type="ARBA" id="ARBA00023163"/>
    </source>
</evidence>
<dbReference type="EMBL" id="JBHTLM010000013">
    <property type="protein sequence ID" value="MFD1178049.1"/>
    <property type="molecule type" value="Genomic_DNA"/>
</dbReference>
<dbReference type="PIRSF" id="PIRSF019455">
    <property type="entry name" value="CopR_AtkY"/>
    <property type="match status" value="1"/>
</dbReference>
<keyword evidence="2" id="KW-0805">Transcription regulation</keyword>
<dbReference type="Gene3D" id="1.10.10.10">
    <property type="entry name" value="Winged helix-like DNA-binding domain superfamily/Winged helix DNA-binding domain"/>
    <property type="match status" value="1"/>
</dbReference>
<accession>A0ABW3S0M9</accession>
<evidence type="ECO:0000313" key="6">
    <source>
        <dbReference type="Proteomes" id="UP001597262"/>
    </source>
</evidence>
<dbReference type="InterPro" id="IPR036388">
    <property type="entry name" value="WH-like_DNA-bd_sf"/>
</dbReference>
<keyword evidence="4" id="KW-0804">Transcription</keyword>
<evidence type="ECO:0000313" key="5">
    <source>
        <dbReference type="EMBL" id="MFD1178049.1"/>
    </source>
</evidence>
<reference evidence="6" key="1">
    <citation type="journal article" date="2019" name="Int. J. Syst. Evol. Microbiol.">
        <title>The Global Catalogue of Microorganisms (GCM) 10K type strain sequencing project: providing services to taxonomists for standard genome sequencing and annotation.</title>
        <authorList>
            <consortium name="The Broad Institute Genomics Platform"/>
            <consortium name="The Broad Institute Genome Sequencing Center for Infectious Disease"/>
            <person name="Wu L."/>
            <person name="Ma J."/>
        </authorList>
    </citation>
    <scope>NUCLEOTIDE SEQUENCE [LARGE SCALE GENOMIC DNA]</scope>
    <source>
        <strain evidence="6">CCUG 59189</strain>
    </source>
</reference>
<dbReference type="Gene3D" id="1.10.4040.10">
    <property type="entry name" value="Penicillinase repressor domain"/>
    <property type="match status" value="1"/>
</dbReference>
<dbReference type="RefSeq" id="WP_379320493.1">
    <property type="nucleotide sequence ID" value="NZ_JBHTLM010000013.1"/>
</dbReference>
<comment type="caution">
    <text evidence="5">The sequence shown here is derived from an EMBL/GenBank/DDBJ whole genome shotgun (WGS) entry which is preliminary data.</text>
</comment>
<gene>
    <name evidence="5" type="ORF">ACFQ3W_17305</name>
</gene>
<organism evidence="5 6">
    <name type="scientific">Paenibacillus puldeungensis</name>
    <dbReference type="NCBI Taxonomy" id="696536"/>
    <lineage>
        <taxon>Bacteria</taxon>
        <taxon>Bacillati</taxon>
        <taxon>Bacillota</taxon>
        <taxon>Bacilli</taxon>
        <taxon>Bacillales</taxon>
        <taxon>Paenibacillaceae</taxon>
        <taxon>Paenibacillus</taxon>
    </lineage>
</organism>
<evidence type="ECO:0000256" key="1">
    <source>
        <dbReference type="ARBA" id="ARBA00011046"/>
    </source>
</evidence>
<protein>
    <submittedName>
        <fullName evidence="5">BlaI/MecI/CopY family transcriptional regulator</fullName>
    </submittedName>
</protein>
<sequence>MGDYVKRLPEAEFQVMKAIWGYEPPVTSSMVMGHLSGEKSWPIQSVVTLLSRLVEKGFIRSEKKGKERLYYPLVSKEDYLQFETRNFVKQYHENSFISLLSTLHQDKELTDEDLDDLQEWIWKRRSDS</sequence>
<evidence type="ECO:0000256" key="3">
    <source>
        <dbReference type="ARBA" id="ARBA00023125"/>
    </source>
</evidence>
<evidence type="ECO:0000256" key="2">
    <source>
        <dbReference type="ARBA" id="ARBA00023015"/>
    </source>
</evidence>
<dbReference type="InterPro" id="IPR005650">
    <property type="entry name" value="BlaI_family"/>
</dbReference>
<comment type="similarity">
    <text evidence="1">Belongs to the BlaI transcriptional regulatory family.</text>
</comment>
<dbReference type="InterPro" id="IPR036390">
    <property type="entry name" value="WH_DNA-bd_sf"/>
</dbReference>